<organism evidence="2 3">
    <name type="scientific">Agrococcus baldri</name>
    <dbReference type="NCBI Taxonomy" id="153730"/>
    <lineage>
        <taxon>Bacteria</taxon>
        <taxon>Bacillati</taxon>
        <taxon>Actinomycetota</taxon>
        <taxon>Actinomycetes</taxon>
        <taxon>Micrococcales</taxon>
        <taxon>Microbacteriaceae</taxon>
        <taxon>Agrococcus</taxon>
    </lineage>
</organism>
<dbReference type="InterPro" id="IPR036178">
    <property type="entry name" value="Formintransfe-cycloase-like_sf"/>
</dbReference>
<comment type="caution">
    <text evidence="2">The sequence shown here is derived from an EMBL/GenBank/DDBJ whole genome shotgun (WGS) entry which is preliminary data.</text>
</comment>
<gene>
    <name evidence="2" type="ORF">SAMN04487783_2457</name>
</gene>
<dbReference type="EMBL" id="FOZN01000004">
    <property type="protein sequence ID" value="SFS17947.1"/>
    <property type="molecule type" value="Genomic_DNA"/>
</dbReference>
<feature type="domain" description="Cyclodeaminase/cyclohydrolase" evidence="1">
    <location>
        <begin position="15"/>
        <end position="171"/>
    </location>
</feature>
<sequence length="195" mass="20299">MSEPTSESVWSLRADELLRRTASPEPTPGNGSIAPVSGALGIGLVLMALAITDEPPAALRERGDALLSSVVATADRDVAVFRAVLDARGMPERDEAERAARGDAIERATLTAAEVPLDLATALRDALELAADAEPLVKPALVSDVRAGADIIAGAARAALRATELNLEVLERSGSAAARSLRARHDALVSALQRR</sequence>
<dbReference type="Pfam" id="PF04961">
    <property type="entry name" value="FTCD_C"/>
    <property type="match status" value="1"/>
</dbReference>
<accession>A0AA94HPI0</accession>
<dbReference type="Proteomes" id="UP000198506">
    <property type="component" value="Unassembled WGS sequence"/>
</dbReference>
<evidence type="ECO:0000313" key="3">
    <source>
        <dbReference type="Proteomes" id="UP000198506"/>
    </source>
</evidence>
<dbReference type="InterPro" id="IPR007044">
    <property type="entry name" value="Cyclodeamin/CycHdrlase"/>
</dbReference>
<reference evidence="2 3" key="1">
    <citation type="submission" date="2016-10" db="EMBL/GenBank/DDBJ databases">
        <authorList>
            <person name="Varghese N."/>
            <person name="Submissions S."/>
        </authorList>
    </citation>
    <scope>NUCLEOTIDE SEQUENCE [LARGE SCALE GENOMIC DNA]</scope>
    <source>
        <strain evidence="2 3">IAM 15147</strain>
    </source>
</reference>
<proteinExistence type="predicted"/>
<name>A0AA94HPI0_9MICO</name>
<dbReference type="SUPFAM" id="SSF101262">
    <property type="entry name" value="Methenyltetrahydrofolate cyclohydrolase-like"/>
    <property type="match status" value="1"/>
</dbReference>
<dbReference type="RefSeq" id="WP_177220380.1">
    <property type="nucleotide sequence ID" value="NZ_FOZN01000004.1"/>
</dbReference>
<evidence type="ECO:0000313" key="2">
    <source>
        <dbReference type="EMBL" id="SFS17947.1"/>
    </source>
</evidence>
<evidence type="ECO:0000259" key="1">
    <source>
        <dbReference type="Pfam" id="PF04961"/>
    </source>
</evidence>
<protein>
    <submittedName>
        <fullName evidence="2">Formiminotetrahydrofolate cyclodeaminase</fullName>
    </submittedName>
</protein>
<dbReference type="AlphaFoldDB" id="A0AA94HPI0"/>
<dbReference type="GO" id="GO:0003824">
    <property type="term" value="F:catalytic activity"/>
    <property type="evidence" value="ECO:0007669"/>
    <property type="project" value="InterPro"/>
</dbReference>
<dbReference type="Gene3D" id="1.20.120.680">
    <property type="entry name" value="Formiminotetrahydrofolate cyclodeaminase monomer, up-and-down helical bundle"/>
    <property type="match status" value="1"/>
</dbReference>
<keyword evidence="3" id="KW-1185">Reference proteome</keyword>